<feature type="chain" id="PRO_5045837857" description="DUF4124 domain-containing protein" evidence="2">
    <location>
        <begin position="32"/>
        <end position="225"/>
    </location>
</feature>
<feature type="coiled-coil region" evidence="1">
    <location>
        <begin position="85"/>
        <end position="113"/>
    </location>
</feature>
<feature type="signal peptide" evidence="2">
    <location>
        <begin position="1"/>
        <end position="31"/>
    </location>
</feature>
<evidence type="ECO:0000256" key="1">
    <source>
        <dbReference type="SAM" id="Coils"/>
    </source>
</evidence>
<protein>
    <recommendedName>
        <fullName evidence="5">DUF4124 domain-containing protein</fullName>
    </recommendedName>
</protein>
<reference evidence="3 4" key="1">
    <citation type="submission" date="2022-01" db="EMBL/GenBank/DDBJ databases">
        <title>Lysobacter chinensis sp. nov., a bacterium isolated from cow dung compost.</title>
        <authorList>
            <person name="Liu Y."/>
        </authorList>
    </citation>
    <scope>NUCLEOTIDE SEQUENCE [LARGE SCALE GENOMIC DNA]</scope>
    <source>
        <strain evidence="3 4">TLK-CK17</strain>
    </source>
</reference>
<gene>
    <name evidence="3" type="ORF">L3V18_13585</name>
</gene>
<comment type="caution">
    <text evidence="3">The sequence shown here is derived from an EMBL/GenBank/DDBJ whole genome shotgun (WGS) entry which is preliminary data.</text>
</comment>
<evidence type="ECO:0000256" key="2">
    <source>
        <dbReference type="SAM" id="SignalP"/>
    </source>
</evidence>
<evidence type="ECO:0000313" key="4">
    <source>
        <dbReference type="Proteomes" id="UP001430796"/>
    </source>
</evidence>
<evidence type="ECO:0000313" key="3">
    <source>
        <dbReference type="EMBL" id="MCF7222804.1"/>
    </source>
</evidence>
<dbReference type="EMBL" id="JAKJPO010000009">
    <property type="protein sequence ID" value="MCF7222804.1"/>
    <property type="molecule type" value="Genomic_DNA"/>
</dbReference>
<keyword evidence="1" id="KW-0175">Coiled coil</keyword>
<keyword evidence="2" id="KW-0732">Signal</keyword>
<sequence length="225" mass="24362">MNTIRRRIRDARALPAIAAGALLLAAAPVAAQSKGGAGGNKKLYCWEESGRKVCGDALPASAVDSARTEISVNSGMTTATVGRALTQEERAAAAEQERAHQLAEARLAAQARREKAMAESYATENDLRRAYQNRIVLLDETVKASELGIQGLRQSLVTLLRRASETELAGKPVDKALAGNIQGQHQELLRQQDMLTQQEQERRDVEGEFEAALARYRELKGAAEG</sequence>
<feature type="coiled-coil region" evidence="1">
    <location>
        <begin position="188"/>
        <end position="215"/>
    </location>
</feature>
<reference evidence="3 4" key="3">
    <citation type="submission" date="2022-01" db="EMBL/GenBank/DDBJ databases">
        <authorList>
            <person name="Zhou L.Y."/>
        </authorList>
    </citation>
    <scope>NUCLEOTIDE SEQUENCE [LARGE SCALE GENOMIC DNA]</scope>
    <source>
        <strain evidence="3 4">TLK-CK17</strain>
    </source>
</reference>
<reference evidence="4" key="2">
    <citation type="submission" date="2022-01" db="EMBL/GenBank/DDBJ databases">
        <title>Lysobacter chinensis sp. nov., a bacterium isolated from cow dung compost.</title>
        <authorList>
            <person name="Zhou L.Y."/>
        </authorList>
    </citation>
    <scope>NUCLEOTIDE SEQUENCE [LARGE SCALE GENOMIC DNA]</scope>
    <source>
        <strain evidence="4">TLK-CK17</strain>
    </source>
</reference>
<organism evidence="3 4">
    <name type="scientific">Marilutibacter chinensis</name>
    <dbReference type="NCBI Taxonomy" id="2912247"/>
    <lineage>
        <taxon>Bacteria</taxon>
        <taxon>Pseudomonadati</taxon>
        <taxon>Pseudomonadota</taxon>
        <taxon>Gammaproteobacteria</taxon>
        <taxon>Lysobacterales</taxon>
        <taxon>Lysobacteraceae</taxon>
        <taxon>Marilutibacter</taxon>
    </lineage>
</organism>
<evidence type="ECO:0008006" key="5">
    <source>
        <dbReference type="Google" id="ProtNLM"/>
    </source>
</evidence>
<keyword evidence="4" id="KW-1185">Reference proteome</keyword>
<accession>A0ABS9HV91</accession>
<proteinExistence type="predicted"/>
<dbReference type="RefSeq" id="WP_237055748.1">
    <property type="nucleotide sequence ID" value="NZ_JAKJPO010000009.1"/>
</dbReference>
<dbReference type="Proteomes" id="UP001430796">
    <property type="component" value="Unassembled WGS sequence"/>
</dbReference>
<name>A0ABS9HV91_9GAMM</name>